<keyword evidence="4" id="KW-1185">Reference proteome</keyword>
<organism evidence="3 4">
    <name type="scientific">Phyllosticta paracitricarpa</name>
    <dbReference type="NCBI Taxonomy" id="2016321"/>
    <lineage>
        <taxon>Eukaryota</taxon>
        <taxon>Fungi</taxon>
        <taxon>Dikarya</taxon>
        <taxon>Ascomycota</taxon>
        <taxon>Pezizomycotina</taxon>
        <taxon>Dothideomycetes</taxon>
        <taxon>Dothideomycetes incertae sedis</taxon>
        <taxon>Botryosphaeriales</taxon>
        <taxon>Phyllostictaceae</taxon>
        <taxon>Phyllosticta</taxon>
    </lineage>
</organism>
<evidence type="ECO:0000256" key="1">
    <source>
        <dbReference type="SAM" id="MobiDB-lite"/>
    </source>
</evidence>
<evidence type="ECO:0000313" key="3">
    <source>
        <dbReference type="EMBL" id="KAK7614712.1"/>
    </source>
</evidence>
<feature type="region of interest" description="Disordered" evidence="1">
    <location>
        <begin position="257"/>
        <end position="301"/>
    </location>
</feature>
<dbReference type="EMBL" id="JBBPBF010000003">
    <property type="protein sequence ID" value="KAK7614712.1"/>
    <property type="molecule type" value="Genomic_DNA"/>
</dbReference>
<proteinExistence type="predicted"/>
<accession>A0ABR1NK05</accession>
<protein>
    <recommendedName>
        <fullName evidence="5">Mid2 domain-containing protein</fullName>
    </recommendedName>
</protein>
<reference evidence="3 4" key="1">
    <citation type="submission" date="2024-04" db="EMBL/GenBank/DDBJ databases">
        <title>Phyllosticta paracitricarpa is synonymous to the EU quarantine fungus P. citricarpa based on phylogenomic analyses.</title>
        <authorList>
            <consortium name="Lawrence Berkeley National Laboratory"/>
            <person name="Van ingen-buijs V.A."/>
            <person name="Van westerhoven A.C."/>
            <person name="Haridas S."/>
            <person name="Skiadas P."/>
            <person name="Martin F."/>
            <person name="Groenewald J.Z."/>
            <person name="Crous P.W."/>
            <person name="Seidl M.F."/>
        </authorList>
    </citation>
    <scope>NUCLEOTIDE SEQUENCE [LARGE SCALE GENOMIC DNA]</scope>
    <source>
        <strain evidence="3 4">CBS 141358</strain>
    </source>
</reference>
<keyword evidence="2" id="KW-1133">Transmembrane helix</keyword>
<evidence type="ECO:0000256" key="2">
    <source>
        <dbReference type="SAM" id="Phobius"/>
    </source>
</evidence>
<feature type="compositionally biased region" description="Low complexity" evidence="1">
    <location>
        <begin position="257"/>
        <end position="269"/>
    </location>
</feature>
<gene>
    <name evidence="3" type="ORF">JOL62DRAFT_601274</name>
</gene>
<name>A0ABR1NK05_9PEZI</name>
<feature type="transmembrane region" description="Helical" evidence="2">
    <location>
        <begin position="202"/>
        <end position="224"/>
    </location>
</feature>
<keyword evidence="2" id="KW-0812">Transmembrane</keyword>
<keyword evidence="2" id="KW-0472">Membrane</keyword>
<comment type="caution">
    <text evidence="3">The sequence shown here is derived from an EMBL/GenBank/DDBJ whole genome shotgun (WGS) entry which is preliminary data.</text>
</comment>
<evidence type="ECO:0008006" key="5">
    <source>
        <dbReference type="Google" id="ProtNLM"/>
    </source>
</evidence>
<dbReference type="Proteomes" id="UP001367316">
    <property type="component" value="Unassembled WGS sequence"/>
</dbReference>
<sequence length="301" mass="29997">MTISTNGTCWYPDGTLSEDVPCNSTAAAAGEATACCGSAALCMANGLCLDWGVTSRGSCTDKSWTEGGGCTQYCVNDDTSGGSPLRVCTIAIDPSDSTFACGATLSNCDQGVNTFTLTSNTVMVARPTQLARLASAVGAEVVVTTGAASSAVSGVCTLAVSAASSSASSATGVASASGGDASASGNGLQGKSATDGYSSGEMAGVGVGVGAPLLLALFAALWLWRREVRRGRKSIAAATGSVVAYHDGDAAVAAQAVQQQQQQQQQQFGHGHGHGHHVYQEVGTDGERAELPPSTAVDGSK</sequence>
<evidence type="ECO:0000313" key="4">
    <source>
        <dbReference type="Proteomes" id="UP001367316"/>
    </source>
</evidence>